<evidence type="ECO:0000259" key="5">
    <source>
        <dbReference type="PROSITE" id="PS51192"/>
    </source>
</evidence>
<feature type="region of interest" description="Disordered" evidence="4">
    <location>
        <begin position="188"/>
        <end position="209"/>
    </location>
</feature>
<dbReference type="HOGENOM" id="CLU_263936_0_0_1"/>
<name>J4U5J5_TRIAS</name>
<organism evidence="7 8">
    <name type="scientific">Trichosporon asahii var. asahii (strain ATCC 90039 / CBS 2479 / JCM 2466 / KCTC 7840 / NBRC 103889/ NCYC 2677 / UAMH 7654)</name>
    <name type="common">Yeast</name>
    <dbReference type="NCBI Taxonomy" id="1186058"/>
    <lineage>
        <taxon>Eukaryota</taxon>
        <taxon>Fungi</taxon>
        <taxon>Dikarya</taxon>
        <taxon>Basidiomycota</taxon>
        <taxon>Agaricomycotina</taxon>
        <taxon>Tremellomycetes</taxon>
        <taxon>Trichosporonales</taxon>
        <taxon>Trichosporonaceae</taxon>
        <taxon>Trichosporon</taxon>
    </lineage>
</organism>
<evidence type="ECO:0000259" key="6">
    <source>
        <dbReference type="PROSITE" id="PS51194"/>
    </source>
</evidence>
<dbReference type="RefSeq" id="XP_014176997.1">
    <property type="nucleotide sequence ID" value="XM_014321522.1"/>
</dbReference>
<feature type="compositionally biased region" description="Basic and acidic residues" evidence="4">
    <location>
        <begin position="7"/>
        <end position="19"/>
    </location>
</feature>
<feature type="region of interest" description="Disordered" evidence="4">
    <location>
        <begin position="227"/>
        <end position="301"/>
    </location>
</feature>
<dbReference type="PANTHER" id="PTHR47835:SF3">
    <property type="entry name" value="HELICASE FOR MEIOSIS 1"/>
    <property type="match status" value="1"/>
</dbReference>
<dbReference type="EMBL" id="ALBS01000331">
    <property type="protein sequence ID" value="EJT45270.1"/>
    <property type="molecule type" value="Genomic_DNA"/>
</dbReference>
<dbReference type="PROSITE" id="PS51192">
    <property type="entry name" value="HELICASE_ATP_BIND_1"/>
    <property type="match status" value="1"/>
</dbReference>
<dbReference type="SMART" id="SM00973">
    <property type="entry name" value="Sec63"/>
    <property type="match status" value="1"/>
</dbReference>
<dbReference type="InterPro" id="IPR001650">
    <property type="entry name" value="Helicase_C-like"/>
</dbReference>
<dbReference type="PANTHER" id="PTHR47835">
    <property type="entry name" value="HFM1, ATP DEPENDENT DNA HELICASE HOMOLOG"/>
    <property type="match status" value="1"/>
</dbReference>
<dbReference type="GeneID" id="25989920"/>
<dbReference type="Pfam" id="PF00270">
    <property type="entry name" value="DEAD"/>
    <property type="match status" value="1"/>
</dbReference>
<dbReference type="GO" id="GO:0005524">
    <property type="term" value="F:ATP binding"/>
    <property type="evidence" value="ECO:0007669"/>
    <property type="project" value="UniProtKB-KW"/>
</dbReference>
<proteinExistence type="inferred from homology"/>
<dbReference type="Gene3D" id="1.10.3380.10">
    <property type="entry name" value="Sec63 N-terminal domain-like domain"/>
    <property type="match status" value="1"/>
</dbReference>
<dbReference type="InterPro" id="IPR027417">
    <property type="entry name" value="P-loop_NTPase"/>
</dbReference>
<evidence type="ECO:0000313" key="7">
    <source>
        <dbReference type="EMBL" id="EJT45270.1"/>
    </source>
</evidence>
<evidence type="ECO:0000256" key="2">
    <source>
        <dbReference type="ARBA" id="ARBA00022741"/>
    </source>
</evidence>
<sequence>MGLSEDLIQRLRNGGDRPASRQGPAPRSFADLRSDPSKFSSPLLGNSGLTTPLRPRVVHDISRPTTQRRGLDDPFLPSTHLTPPLSSSPPSRRQINFYDPDHDRNANGLITFADFSSQPLQIPATPVHQLSSNIGRFEHHLHESPNALDGYGTRHSLFSESASQSQIPSPPIEDSTAADYLFFEPAQRVPANEGDTPQLQQVPESEDEYAVDDQWFESAMAEVDLDRIQSKSSQKQHSLSAPMQSAEPAPERTITRSPYFPASSQPPQTQQLGQLRSSSRLSNTSSSVTFPKRPGSGLQMRFNAATPPVLTPTPHKAFAEGQQSQTTQLPKPRVGSGLVPISELEARLFSFEHFNKMQSAVFEAAYRSDENLVVSGSSPSGLEFTGDTDFSALYNRVRTPEKWDSVTRRTSMNRMLNRLQLVMIDEVHTLHEAPRGATLEVVVSRTKSRGDAVRFVAVSATAPNIDDIARWIGNSIAPHTSDQDSNNPVAHMPKARVFKMRPVPLKKITIGYDCGNGNKFAFDSRLDKELFPILTRYGEQRPILVFCATRKGCQATATKMAKQFEDALNSGQALPWDHRKKYVSTSGRADVSERLNLKDESIQALTKHGVAVHHAGLDHMDRREIEQAFKNSKLHLLVATSTLAVGVNLPAHLVVIKGTSMWNGQGFREYSDIDLQYDTSGTVVVMCERAQVSRYQQMLDSRMVLESCLHENLTEHINSEIGLGTITSLREAQDWLKRTRNTTSTKLPETGLGLGMKHWSPLDNLESQDLVSNEEDEDYAGASQRRVLRLTPMGKIMAHNFVSYDTVSDWRSLTDSSQMCNIMTMEPDADLRSLLEILAGSEDDDIRFRLGESVKTYADKVFLHLQIIFGNVSLDKFATKAENGSPMQTQMAIYNSAPRIAKAILLVATEKEYGGASRAALELVRTVNGMAWEDSATIFRQIDQIGPKSISVLDANGITNASRLEMWLNRQTPFGFEVLSQAKQLPRFYLTIGLDNGEERKNPDPAIRKEKDGWPVVRLRVTVVCRGVYNTAAAKKTTKTSASKRGRKSKKRYRTKDSYQFSILFVTSDHNPDISTEDLADDDNEMIVNVKLCSPTESIIAIAGNRAKNPSDPEAELSQPSPSSSQEDCHSPAAKATARKGRWKHCPPATESEEEVDELASSSSSGEELIDLTARKRRKTKSKSPNGSQPPKRSKNALSAAARKAILENVESVKKPVRLCPTWATRNSDGGAKGVSLANDPEEDVFYTQARAAPAKRPRLRSGSEFASHVQ</sequence>
<dbReference type="GO" id="GO:0043138">
    <property type="term" value="F:3'-5' DNA helicase activity"/>
    <property type="evidence" value="ECO:0007669"/>
    <property type="project" value="UniProtKB-EC"/>
</dbReference>
<dbReference type="VEuPathDB" id="FungiDB:A1Q1_06408"/>
<accession>J4U5J5</accession>
<dbReference type="InterPro" id="IPR004179">
    <property type="entry name" value="Sec63-dom"/>
</dbReference>
<dbReference type="SUPFAM" id="SSF158702">
    <property type="entry name" value="Sec63 N-terminal domain-like"/>
    <property type="match status" value="1"/>
</dbReference>
<evidence type="ECO:0000256" key="3">
    <source>
        <dbReference type="ARBA" id="ARBA00022840"/>
    </source>
</evidence>
<dbReference type="Proteomes" id="UP000002748">
    <property type="component" value="Unassembled WGS sequence"/>
</dbReference>
<evidence type="ECO:0000256" key="1">
    <source>
        <dbReference type="ARBA" id="ARBA00010140"/>
    </source>
</evidence>
<comment type="similarity">
    <text evidence="1">Belongs to the helicase family. SKI2 subfamily.</text>
</comment>
<dbReference type="InterPro" id="IPR011545">
    <property type="entry name" value="DEAD/DEAH_box_helicase_dom"/>
</dbReference>
<feature type="domain" description="Helicase C-terminal" evidence="6">
    <location>
        <begin position="525"/>
        <end position="733"/>
    </location>
</feature>
<feature type="compositionally biased region" description="Polar residues" evidence="4">
    <location>
        <begin position="37"/>
        <end position="50"/>
    </location>
</feature>
<feature type="region of interest" description="Disordered" evidence="4">
    <location>
        <begin position="1251"/>
        <end position="1271"/>
    </location>
</feature>
<gene>
    <name evidence="7" type="ORF">A1Q1_06408</name>
</gene>
<dbReference type="GO" id="GO:0016787">
    <property type="term" value="F:hydrolase activity"/>
    <property type="evidence" value="ECO:0007669"/>
    <property type="project" value="UniProtKB-KW"/>
</dbReference>
<dbReference type="OrthoDB" id="5575at2759"/>
<dbReference type="CDD" id="cd18795">
    <property type="entry name" value="SF2_C_Ski2"/>
    <property type="match status" value="1"/>
</dbReference>
<dbReference type="GO" id="GO:0003676">
    <property type="term" value="F:nucleic acid binding"/>
    <property type="evidence" value="ECO:0007669"/>
    <property type="project" value="InterPro"/>
</dbReference>
<feature type="compositionally biased region" description="Low complexity" evidence="4">
    <location>
        <begin position="268"/>
        <end position="287"/>
    </location>
</feature>
<reference evidence="7 8" key="1">
    <citation type="journal article" date="2012" name="Eukaryot. Cell">
        <title>Draft genome sequence of CBS 2479, the standard type strain of Trichosporon asahii.</title>
        <authorList>
            <person name="Yang R.Y."/>
            <person name="Li H.T."/>
            <person name="Zhu H."/>
            <person name="Zhou G.P."/>
            <person name="Wang M."/>
            <person name="Wang L."/>
        </authorList>
    </citation>
    <scope>NUCLEOTIDE SEQUENCE [LARGE SCALE GENOMIC DNA]</scope>
    <source>
        <strain evidence="8">ATCC 90039 / CBS 2479 / JCM 2466 / KCTC 7840 / NCYC 2677 / UAMH 7654</strain>
    </source>
</reference>
<dbReference type="SUPFAM" id="SSF52540">
    <property type="entry name" value="P-loop containing nucleoside triphosphate hydrolases"/>
    <property type="match status" value="2"/>
</dbReference>
<keyword evidence="7" id="KW-0347">Helicase</keyword>
<evidence type="ECO:0000313" key="8">
    <source>
        <dbReference type="Proteomes" id="UP000002748"/>
    </source>
</evidence>
<dbReference type="InterPro" id="IPR018247">
    <property type="entry name" value="EF_Hand_1_Ca_BS"/>
</dbReference>
<dbReference type="InterPro" id="IPR036388">
    <property type="entry name" value="WH-like_DNA-bd_sf"/>
</dbReference>
<dbReference type="KEGG" id="tasa:A1Q1_06408"/>
<dbReference type="PROSITE" id="PS00018">
    <property type="entry name" value="EF_HAND_1"/>
    <property type="match status" value="1"/>
</dbReference>
<keyword evidence="7" id="KW-0378">Hydrolase</keyword>
<dbReference type="SMART" id="SM00490">
    <property type="entry name" value="HELICc"/>
    <property type="match status" value="1"/>
</dbReference>
<feature type="compositionally biased region" description="Low complexity" evidence="4">
    <location>
        <begin position="76"/>
        <end position="91"/>
    </location>
</feature>
<dbReference type="Gene3D" id="1.10.10.10">
    <property type="entry name" value="Winged helix-like DNA-binding domain superfamily/Winged helix DNA-binding domain"/>
    <property type="match status" value="1"/>
</dbReference>
<protein>
    <submittedName>
        <fullName evidence="7">DNA helicase</fullName>
    </submittedName>
</protein>
<dbReference type="InterPro" id="IPR052247">
    <property type="entry name" value="Meiotic_Crossover_Helicase"/>
</dbReference>
<keyword evidence="3" id="KW-0067">ATP-binding</keyword>
<feature type="region of interest" description="Disordered" evidence="4">
    <location>
        <begin position="1107"/>
        <end position="1200"/>
    </location>
</feature>
<feature type="region of interest" description="Disordered" evidence="4">
    <location>
        <begin position="1"/>
        <end position="100"/>
    </location>
</feature>
<comment type="caution">
    <text evidence="7">The sequence shown here is derived from an EMBL/GenBank/DDBJ whole genome shotgun (WGS) entry which is preliminary data.</text>
</comment>
<keyword evidence="2" id="KW-0547">Nucleotide-binding</keyword>
<dbReference type="Pfam" id="PF00271">
    <property type="entry name" value="Helicase_C"/>
    <property type="match status" value="1"/>
</dbReference>
<dbReference type="GO" id="GO:0051321">
    <property type="term" value="P:meiotic cell cycle"/>
    <property type="evidence" value="ECO:0007669"/>
    <property type="project" value="UniProtKB-KW"/>
</dbReference>
<evidence type="ECO:0000256" key="4">
    <source>
        <dbReference type="SAM" id="MobiDB-lite"/>
    </source>
</evidence>
<dbReference type="Gene3D" id="3.40.50.300">
    <property type="entry name" value="P-loop containing nucleotide triphosphate hydrolases"/>
    <property type="match status" value="2"/>
</dbReference>
<dbReference type="AlphaFoldDB" id="J4U5J5"/>
<dbReference type="InterPro" id="IPR014001">
    <property type="entry name" value="Helicase_ATP-bd"/>
</dbReference>
<feature type="domain" description="Helicase ATP-binding" evidence="5">
    <location>
        <begin position="397"/>
        <end position="480"/>
    </location>
</feature>
<dbReference type="PROSITE" id="PS51194">
    <property type="entry name" value="HELICASE_CTER"/>
    <property type="match status" value="1"/>
</dbReference>